<dbReference type="Gene3D" id="2.60.40.10">
    <property type="entry name" value="Immunoglobulins"/>
    <property type="match status" value="1"/>
</dbReference>
<dbReference type="AlphaFoldDB" id="A0A5M8QI67"/>
<name>A0A5M8QI67_9BACT</name>
<dbReference type="Pfam" id="PF03629">
    <property type="entry name" value="SASA"/>
    <property type="match status" value="1"/>
</dbReference>
<dbReference type="PANTHER" id="PTHR22901">
    <property type="entry name" value="SIALATE O-ACETYLESTERASE"/>
    <property type="match status" value="1"/>
</dbReference>
<feature type="domain" description="SGNH hydrolase-type esterase" evidence="3">
    <location>
        <begin position="56"/>
        <end position="231"/>
    </location>
</feature>
<dbReference type="InterPro" id="IPR039329">
    <property type="entry name" value="SIAE"/>
</dbReference>
<dbReference type="Proteomes" id="UP000323866">
    <property type="component" value="Unassembled WGS sequence"/>
</dbReference>
<dbReference type="SUPFAM" id="SSF52266">
    <property type="entry name" value="SGNH hydrolase"/>
    <property type="match status" value="2"/>
</dbReference>
<proteinExistence type="predicted"/>
<accession>A0A5M8QI67</accession>
<sequence length="721" mass="79969">MSLFTKIHLNQSITNPSSPSLCLLWGKALFLLAFLSVLVAFPGVALPQAKVLKVACIGNSVTYGYGIQDREQSSYPAQLQKLLGAGYQVGNFGLSGATLLEKGHRPYNKTQQYQDALAFKADIAIIHLGLNDTDPRNWPNYQDEFAGNYYNIIDALRAGNPEVKIYICRLTPIFSGHPRFISGTREWYWQIQSLIPVIAQNRKTGLIDLHSPLYPRPDLFPDELHPIKEGATILANTIHAAITGQYGGLKVDPVFADHMVLQQKMPLPVQGTANAGAKVTVQFGPEKATATADANGKWRVVLGPQKAGGPYQLQVSTPDTSLLIRDILVGEVWLCSGQSNMAMRVKEVVHTSAEMRDAQQASTIRLLKMKPLAETGDYTWDSLTQKKVNQLEYFSGTWRRGDSAGAKDFSAVAYYFGKRLQEQLGVPVGLIEVAVGGSGTESWIDRYTLEHHPQLVSLLANWHSSDFLMPWVRERAAKNLGTAAVGKRRHPYQPAYNYEAGIAPLVSFPIKGVLWYQGESNAHNIELHETLFQTLVSSWRQKWGYEFPFYYVQLSGINRPSWPQFRDSQRRLLTQIANTGMAVSSDLGHPTNVHPTQKRQIGERLAAWALAQTYQKRVPYSGPLFKEVTVSGGKAFCSFQFSEGLRSADGQPVRGFEVAGPDLVFREATAVIKGSKVQVSSDQVPEPKYVRYAWQPFTTANLVNKAGFPASTFNSYTIPKG</sequence>
<evidence type="ECO:0000259" key="3">
    <source>
        <dbReference type="Pfam" id="PF13472"/>
    </source>
</evidence>
<gene>
    <name evidence="4" type="ORF">FOE74_07695</name>
</gene>
<protein>
    <submittedName>
        <fullName evidence="4">Sialate O-acetylesterase</fullName>
    </submittedName>
</protein>
<evidence type="ECO:0000313" key="5">
    <source>
        <dbReference type="Proteomes" id="UP000323866"/>
    </source>
</evidence>
<feature type="domain" description="Sialate O-acetylesterase" evidence="2">
    <location>
        <begin position="509"/>
        <end position="607"/>
    </location>
</feature>
<dbReference type="Pfam" id="PF13472">
    <property type="entry name" value="Lipase_GDSL_2"/>
    <property type="match status" value="1"/>
</dbReference>
<keyword evidence="1" id="KW-0378">Hydrolase</keyword>
<dbReference type="GO" id="GO:0001681">
    <property type="term" value="F:sialate O-acetylesterase activity"/>
    <property type="evidence" value="ECO:0007669"/>
    <property type="project" value="InterPro"/>
</dbReference>
<dbReference type="InterPro" id="IPR036514">
    <property type="entry name" value="SGNH_hydro_sf"/>
</dbReference>
<comment type="caution">
    <text evidence="4">The sequence shown here is derived from an EMBL/GenBank/DDBJ whole genome shotgun (WGS) entry which is preliminary data.</text>
</comment>
<reference evidence="4 5" key="1">
    <citation type="submission" date="2019-07" db="EMBL/GenBank/DDBJ databases">
        <authorList>
            <person name="Qu J.-H."/>
        </authorList>
    </citation>
    <scope>NUCLEOTIDE SEQUENCE [LARGE SCALE GENOMIC DNA]</scope>
    <source>
        <strain evidence="4 5">MDT1-10-3</strain>
    </source>
</reference>
<dbReference type="InterPro" id="IPR013830">
    <property type="entry name" value="SGNH_hydro"/>
</dbReference>
<dbReference type="InterPro" id="IPR013783">
    <property type="entry name" value="Ig-like_fold"/>
</dbReference>
<dbReference type="PANTHER" id="PTHR22901:SF0">
    <property type="entry name" value="SIALATE O-ACETYLESTERASE"/>
    <property type="match status" value="1"/>
</dbReference>
<organism evidence="4 5">
    <name type="scientific">Rufibacter glacialis</name>
    <dbReference type="NCBI Taxonomy" id="1259555"/>
    <lineage>
        <taxon>Bacteria</taxon>
        <taxon>Pseudomonadati</taxon>
        <taxon>Bacteroidota</taxon>
        <taxon>Cytophagia</taxon>
        <taxon>Cytophagales</taxon>
        <taxon>Hymenobacteraceae</taxon>
        <taxon>Rufibacter</taxon>
    </lineage>
</organism>
<evidence type="ECO:0000259" key="2">
    <source>
        <dbReference type="Pfam" id="PF03629"/>
    </source>
</evidence>
<dbReference type="GO" id="GO:0005975">
    <property type="term" value="P:carbohydrate metabolic process"/>
    <property type="evidence" value="ECO:0007669"/>
    <property type="project" value="TreeGrafter"/>
</dbReference>
<dbReference type="InterPro" id="IPR005181">
    <property type="entry name" value="SASA"/>
</dbReference>
<dbReference type="EMBL" id="VKKZ01000019">
    <property type="protein sequence ID" value="KAA6435807.1"/>
    <property type="molecule type" value="Genomic_DNA"/>
</dbReference>
<dbReference type="Gene3D" id="3.40.50.1110">
    <property type="entry name" value="SGNH hydrolase"/>
    <property type="match status" value="2"/>
</dbReference>
<dbReference type="OrthoDB" id="9816001at2"/>
<evidence type="ECO:0000256" key="1">
    <source>
        <dbReference type="ARBA" id="ARBA00022801"/>
    </source>
</evidence>
<reference evidence="4 5" key="2">
    <citation type="submission" date="2019-09" db="EMBL/GenBank/DDBJ databases">
        <title>A bacterium isolated from glacier soil.</title>
        <authorList>
            <person name="Liu Q."/>
        </authorList>
    </citation>
    <scope>NUCLEOTIDE SEQUENCE [LARGE SCALE GENOMIC DNA]</scope>
    <source>
        <strain evidence="4 5">MDT1-10-3</strain>
    </source>
</reference>
<evidence type="ECO:0000313" key="4">
    <source>
        <dbReference type="EMBL" id="KAA6435807.1"/>
    </source>
</evidence>